<evidence type="ECO:0000256" key="1">
    <source>
        <dbReference type="SAM" id="Phobius"/>
    </source>
</evidence>
<comment type="caution">
    <text evidence="2">The sequence shown here is derived from an EMBL/GenBank/DDBJ whole genome shotgun (WGS) entry which is preliminary data.</text>
</comment>
<keyword evidence="3" id="KW-1185">Reference proteome</keyword>
<dbReference type="RefSeq" id="WP_129069521.1">
    <property type="nucleotide sequence ID" value="NZ_RDFA01000004.1"/>
</dbReference>
<keyword evidence="1" id="KW-0472">Membrane</keyword>
<organism evidence="2 3">
    <name type="scientific">Halorientalis pallida</name>
    <dbReference type="NCBI Taxonomy" id="2479928"/>
    <lineage>
        <taxon>Archaea</taxon>
        <taxon>Methanobacteriati</taxon>
        <taxon>Methanobacteriota</taxon>
        <taxon>Stenosarchaea group</taxon>
        <taxon>Halobacteria</taxon>
        <taxon>Halobacteriales</taxon>
        <taxon>Haloarculaceae</taxon>
        <taxon>Halorientalis</taxon>
    </lineage>
</organism>
<protein>
    <submittedName>
        <fullName evidence="2">Uncharacterized protein</fullName>
    </submittedName>
</protein>
<keyword evidence="1" id="KW-1133">Transmembrane helix</keyword>
<dbReference type="OrthoDB" id="232772at2157"/>
<gene>
    <name evidence="2" type="ORF">EAF64_13515</name>
</gene>
<accession>A0A498L0V3</accession>
<dbReference type="AlphaFoldDB" id="A0A498L0V3"/>
<feature type="transmembrane region" description="Helical" evidence="1">
    <location>
        <begin position="44"/>
        <end position="65"/>
    </location>
</feature>
<evidence type="ECO:0000313" key="3">
    <source>
        <dbReference type="Proteomes" id="UP000289691"/>
    </source>
</evidence>
<keyword evidence="1" id="KW-0812">Transmembrane</keyword>
<evidence type="ECO:0000313" key="2">
    <source>
        <dbReference type="EMBL" id="RXK48684.1"/>
    </source>
</evidence>
<reference evidence="2 3" key="1">
    <citation type="submission" date="2019-01" db="EMBL/GenBank/DDBJ databases">
        <title>Halorientalis sp. F13-25 a new haloarchaeum isolated from hypersaline water.</title>
        <authorList>
            <person name="Ana D.-V."/>
            <person name="Cristina S.-P."/>
            <person name="Antonio V."/>
        </authorList>
    </citation>
    <scope>NUCLEOTIDE SEQUENCE [LARGE SCALE GENOMIC DNA]</scope>
    <source>
        <strain evidence="2 3">F13-25</strain>
    </source>
</reference>
<name>A0A498L0V3_9EURY</name>
<dbReference type="Proteomes" id="UP000289691">
    <property type="component" value="Unassembled WGS sequence"/>
</dbReference>
<dbReference type="EMBL" id="RDFA01000004">
    <property type="protein sequence ID" value="RXK48684.1"/>
    <property type="molecule type" value="Genomic_DNA"/>
</dbReference>
<sequence>MTTLVAHAYVTAHVGHLQPLNQPHKAYYSKQARLRHMRRYAQQALWFTLVLFFLITLAWSGTAVAETSSDIGSNTLQSLCTYNVSGANVGKVPAQFTSSDNLVNNTKFNNVNHIATEDWLAIQFPKSNVSDCTHDDPAGNNIAYATPATPGANSSHTIVPEINESISGLNQVSIKYEVQPLLKHGLYRSNITLFGVDENRDGFIEKSLNDSIEYVSVPRSNTIQISLDGNTTIPSDSYLVIRYDGVLNPEYVDTRNINTTIVGNKTVADGGDLEYSTNLSGLIGHGAELSITRANSELVTLRSSEMAVTNDSAYVFLPTQPQITKSRSYSLTLGSSHGYNSPSSAFTENTTINYTAFRRFAYVFSNRKIKNETMTVQGYTNIAPGSEVTIQVFNRGRLREVVATVNESQSLSANVTLPHELRNSEMLFINILDHDRTQLGQGVFTRKRLFPNQSRPST</sequence>
<proteinExistence type="predicted"/>